<gene>
    <name evidence="2" type="ORF">ACHAXA_009430</name>
</gene>
<dbReference type="Proteomes" id="UP001530377">
    <property type="component" value="Unassembled WGS sequence"/>
</dbReference>
<organism evidence="2 3">
    <name type="scientific">Cyclostephanos tholiformis</name>
    <dbReference type="NCBI Taxonomy" id="382380"/>
    <lineage>
        <taxon>Eukaryota</taxon>
        <taxon>Sar</taxon>
        <taxon>Stramenopiles</taxon>
        <taxon>Ochrophyta</taxon>
        <taxon>Bacillariophyta</taxon>
        <taxon>Coscinodiscophyceae</taxon>
        <taxon>Thalassiosirophycidae</taxon>
        <taxon>Stephanodiscales</taxon>
        <taxon>Stephanodiscaceae</taxon>
        <taxon>Cyclostephanos</taxon>
    </lineage>
</organism>
<feature type="transmembrane region" description="Helical" evidence="1">
    <location>
        <begin position="106"/>
        <end position="125"/>
    </location>
</feature>
<evidence type="ECO:0000256" key="1">
    <source>
        <dbReference type="SAM" id="Phobius"/>
    </source>
</evidence>
<protein>
    <submittedName>
        <fullName evidence="2">Uncharacterized protein</fullName>
    </submittedName>
</protein>
<comment type="caution">
    <text evidence="2">The sequence shown here is derived from an EMBL/GenBank/DDBJ whole genome shotgun (WGS) entry which is preliminary data.</text>
</comment>
<dbReference type="AlphaFoldDB" id="A0ABD3RG02"/>
<reference evidence="2 3" key="1">
    <citation type="submission" date="2024-10" db="EMBL/GenBank/DDBJ databases">
        <title>Updated reference genomes for cyclostephanoid diatoms.</title>
        <authorList>
            <person name="Roberts W.R."/>
            <person name="Alverson A.J."/>
        </authorList>
    </citation>
    <scope>NUCLEOTIDE SEQUENCE [LARGE SCALE GENOMIC DNA]</scope>
    <source>
        <strain evidence="2 3">AJA228-03</strain>
    </source>
</reference>
<dbReference type="EMBL" id="JALLPB020000420">
    <property type="protein sequence ID" value="KAL3809306.1"/>
    <property type="molecule type" value="Genomic_DNA"/>
</dbReference>
<evidence type="ECO:0000313" key="2">
    <source>
        <dbReference type="EMBL" id="KAL3809306.1"/>
    </source>
</evidence>
<keyword evidence="1" id="KW-0472">Membrane</keyword>
<evidence type="ECO:0000313" key="3">
    <source>
        <dbReference type="Proteomes" id="UP001530377"/>
    </source>
</evidence>
<accession>A0ABD3RG02</accession>
<name>A0ABD3RG02_9STRA</name>
<keyword evidence="3" id="KW-1185">Reference proteome</keyword>
<feature type="transmembrane region" description="Helical" evidence="1">
    <location>
        <begin position="20"/>
        <end position="39"/>
    </location>
</feature>
<sequence>MASCNKDMANHLDQRRHLDLLFLLDAAVSLLFGTVALLTPHGLLVKLVDGGELYGCLRIAMGWITFNIRSVDDGRFRRSVCESLCLCYLLQALAVLRAQFTDRKNTINWIAIVLLSAIGSSYGTFRFGRGGNMIKVYELPQNDKTIR</sequence>
<keyword evidence="1" id="KW-1133">Transmembrane helix</keyword>
<proteinExistence type="predicted"/>
<keyword evidence="1" id="KW-0812">Transmembrane</keyword>